<protein>
    <submittedName>
        <fullName evidence="2">WD repeat-containing protein 7</fullName>
    </submittedName>
</protein>
<dbReference type="InterPro" id="IPR015943">
    <property type="entry name" value="WD40/YVTN_repeat-like_dom_sf"/>
</dbReference>
<dbReference type="PANTHER" id="PTHR44099:SF4">
    <property type="entry name" value="RABCONNECTIN-3B, ISOFORM A"/>
    <property type="match status" value="1"/>
</dbReference>
<reference evidence="2 3" key="1">
    <citation type="submission" date="2016-10" db="EMBL/GenBank/DDBJ databases">
        <title>Genome sequence of the basidiomycete white-rot fungus Trametes pubescens.</title>
        <authorList>
            <person name="Makela M.R."/>
            <person name="Granchi Z."/>
            <person name="Peng M."/>
            <person name="De Vries R.P."/>
            <person name="Grigoriev I."/>
            <person name="Riley R."/>
            <person name="Hilden K."/>
        </authorList>
    </citation>
    <scope>NUCLEOTIDE SEQUENCE [LARGE SCALE GENOMIC DNA]</scope>
    <source>
        <strain evidence="2 3">FBCC735</strain>
    </source>
</reference>
<dbReference type="OrthoDB" id="338622at2759"/>
<feature type="compositionally biased region" description="Low complexity" evidence="1">
    <location>
        <begin position="196"/>
        <end position="208"/>
    </location>
</feature>
<dbReference type="SUPFAM" id="SSF50978">
    <property type="entry name" value="WD40 repeat-like"/>
    <property type="match status" value="1"/>
</dbReference>
<feature type="compositionally biased region" description="Low complexity" evidence="1">
    <location>
        <begin position="218"/>
        <end position="233"/>
    </location>
</feature>
<dbReference type="SMART" id="SM00320">
    <property type="entry name" value="WD40"/>
    <property type="match status" value="4"/>
</dbReference>
<evidence type="ECO:0000313" key="3">
    <source>
        <dbReference type="Proteomes" id="UP000184267"/>
    </source>
</evidence>
<feature type="region of interest" description="Disordered" evidence="1">
    <location>
        <begin position="165"/>
        <end position="247"/>
    </location>
</feature>
<accession>A0A1M2VZE5</accession>
<feature type="compositionally biased region" description="Pro residues" evidence="1">
    <location>
        <begin position="100"/>
        <end position="112"/>
    </location>
</feature>
<dbReference type="GO" id="GO:0005737">
    <property type="term" value="C:cytoplasm"/>
    <property type="evidence" value="ECO:0007669"/>
    <property type="project" value="TreeGrafter"/>
</dbReference>
<evidence type="ECO:0000256" key="1">
    <source>
        <dbReference type="SAM" id="MobiDB-lite"/>
    </source>
</evidence>
<comment type="caution">
    <text evidence="2">The sequence shown here is derived from an EMBL/GenBank/DDBJ whole genome shotgun (WGS) entry which is preliminary data.</text>
</comment>
<dbReference type="SUPFAM" id="SSF48371">
    <property type="entry name" value="ARM repeat"/>
    <property type="match status" value="1"/>
</dbReference>
<sequence>MLGKLDSWSLNIPVTLPPCPHGTRNTDNTTVIEETFSQSTPSTITSWENQDLFGLSEGRSDIPSAHGVAVGCKDGSLFILRSASHSASLQPNIALSIPSTPSPPEPTSPPTSPRRYRGLGHPSSRSASPSSLKAISPFQLSRSRVVSAVSTESAEAPKNYVDFDDERERMRGMLKGRKSRERHASTSRTRQEKDSSASSQSTSAQISSLRKEDTRNYLSAALSPSSSTLSLSNPPSPTFPPAASPEPNGTLALNLRCHVYPPYARPGSSVSALKMHEGDRYISCLHESGGLSVHTTVDGSCIVSTLVEAKTKPASAGKAQATPSVLWVWRNLLVAASEESILLLACASPDELYPNNQFLDASSGDSENQTLIIAYELCLGADAVAGEAKLEQLGQWTVSGPLNSIGLRAEHDHSLTFFHTGPGGHLVSRSLTVHDPPPEPADLPGSHSSNHLPLPNPFKALKALSMENIPDTETSTGYERIQLEDPIGHGDLGLTEPLLGLRAHDNGADVRLCAWSARELSICKWTQGTLEALPVVPVSGVRDVRWIDHDSISLLSEDRLAVYAVPSSSTGDKPEEAQPKPTQTIPLSPYDVATLVPGGHAVSTRVKNGRRRIHHTSLALPDSPIEKAKTRALWKARTDAFAAQSTPRISSTLPLELDLIVLGYTDGRICRTTLTEAAQNSDASAQWSDFALPGAILALDVVQNHRTGERVLVGGADDGTIAIWALDTLKLCARWTVFTTPLVRVISLEDEGVGRLHGCVLCISQDGTIAVIAVDGYQFVYLVPASAAPLRRVCLGENNLLLVYTDGRARLWDTGTREFWRSMSVEKAEELLLQGGWHEWFIDRASDKKQALASLGYSSPDAASTVSLDVPALLRQLSPSPALSAASFSPKKKLDHARALLSILLTFGISEGIDTICNEGLAIKPSSASLGLSSPETLTIVPQHNPSSVWMVSPEASADRALAILALLQFLAQFEGTDSITPVPATMLMHTTDPAQDASTVTTFYAASIGQLVPDHQHPSLPRLAHYMLHIQSAEVRQAVRLLLDAGVARLADSETTELVEAWQQYLPVMRTDKEKDSPQSAKALCICGFIAVDKYTLLPTSTLTDIAKSIALFLHDETSPHRSLAIDLCSRGFQVWQQYVDAVEMLRALFTLATTTKKETIAVPNIGVQARSAVLQIAAGNTPLFMTTLAIDILQPRSVQHRKSVMQLVIFLIRKKPLVLYSNLPRLVEAIVKSLDPNSSASRDAVLDSATEILSHIVQTFPTVDFHMATQRLAVGTSEGAVVMYDLKTATRLYVLEGHKKRTTACSFSPDGRRLVTMSLEESDVLVWKVGSSFTSIFMPGAPPRQGHGGSEPFKRLEFHIGEAAHMGIEATLANVQFEWTADRSVRLKIRDSILTFST</sequence>
<dbReference type="STRING" id="154538.A0A1M2VZE5"/>
<gene>
    <name evidence="2" type="ORF">TRAPUB_10454</name>
</gene>
<dbReference type="EMBL" id="MNAD01000441">
    <property type="protein sequence ID" value="OJT12977.1"/>
    <property type="molecule type" value="Genomic_DNA"/>
</dbReference>
<dbReference type="Gene3D" id="2.130.10.10">
    <property type="entry name" value="YVTN repeat-like/Quinoprotein amine dehydrogenase"/>
    <property type="match status" value="2"/>
</dbReference>
<feature type="compositionally biased region" description="Low complexity" evidence="1">
    <location>
        <begin position="122"/>
        <end position="132"/>
    </location>
</feature>
<organism evidence="2 3">
    <name type="scientific">Trametes pubescens</name>
    <name type="common">White-rot fungus</name>
    <dbReference type="NCBI Taxonomy" id="154538"/>
    <lineage>
        <taxon>Eukaryota</taxon>
        <taxon>Fungi</taxon>
        <taxon>Dikarya</taxon>
        <taxon>Basidiomycota</taxon>
        <taxon>Agaricomycotina</taxon>
        <taxon>Agaricomycetes</taxon>
        <taxon>Polyporales</taxon>
        <taxon>Polyporaceae</taxon>
        <taxon>Trametes</taxon>
    </lineage>
</organism>
<feature type="compositionally biased region" description="Basic residues" evidence="1">
    <location>
        <begin position="172"/>
        <end position="181"/>
    </location>
</feature>
<feature type="region of interest" description="Disordered" evidence="1">
    <location>
        <begin position="93"/>
        <end position="132"/>
    </location>
</feature>
<proteinExistence type="predicted"/>
<dbReference type="Pfam" id="PF00400">
    <property type="entry name" value="WD40"/>
    <property type="match status" value="1"/>
</dbReference>
<dbReference type="PANTHER" id="PTHR44099">
    <property type="entry name" value="RABCONNECTIN-3B, ISOFORM A"/>
    <property type="match status" value="1"/>
</dbReference>
<dbReference type="Proteomes" id="UP000184267">
    <property type="component" value="Unassembled WGS sequence"/>
</dbReference>
<dbReference type="InterPro" id="IPR001680">
    <property type="entry name" value="WD40_rpt"/>
</dbReference>
<keyword evidence="3" id="KW-1185">Reference proteome</keyword>
<evidence type="ECO:0000313" key="2">
    <source>
        <dbReference type="EMBL" id="OJT12977.1"/>
    </source>
</evidence>
<dbReference type="InterPro" id="IPR049916">
    <property type="entry name" value="WDR72-like"/>
</dbReference>
<feature type="compositionally biased region" description="Pro residues" evidence="1">
    <location>
        <begin position="234"/>
        <end position="244"/>
    </location>
</feature>
<dbReference type="InterPro" id="IPR036322">
    <property type="entry name" value="WD40_repeat_dom_sf"/>
</dbReference>
<dbReference type="OMA" id="LKLCARW"/>
<name>A0A1M2VZE5_TRAPU</name>
<dbReference type="InterPro" id="IPR016024">
    <property type="entry name" value="ARM-type_fold"/>
</dbReference>